<feature type="transmembrane region" description="Helical" evidence="1">
    <location>
        <begin position="21"/>
        <end position="43"/>
    </location>
</feature>
<protein>
    <recommendedName>
        <fullName evidence="4">DUF1772 domain-containing protein</fullName>
    </recommendedName>
</protein>
<feature type="transmembrane region" description="Helical" evidence="1">
    <location>
        <begin position="75"/>
        <end position="95"/>
    </location>
</feature>
<keyword evidence="1" id="KW-1133">Transmembrane helix</keyword>
<organism evidence="2 3">
    <name type="scientific">Isoptericola cucumis</name>
    <dbReference type="NCBI Taxonomy" id="1776856"/>
    <lineage>
        <taxon>Bacteria</taxon>
        <taxon>Bacillati</taxon>
        <taxon>Actinomycetota</taxon>
        <taxon>Actinomycetes</taxon>
        <taxon>Micrococcales</taxon>
        <taxon>Promicromonosporaceae</taxon>
        <taxon>Isoptericola</taxon>
    </lineage>
</organism>
<keyword evidence="3" id="KW-1185">Reference proteome</keyword>
<dbReference type="Pfam" id="PF08592">
    <property type="entry name" value="Anthrone_oxy"/>
    <property type="match status" value="1"/>
</dbReference>
<accession>A0ABQ2B4I0</accession>
<reference evidence="3" key="1">
    <citation type="journal article" date="2019" name="Int. J. Syst. Evol. Microbiol.">
        <title>The Global Catalogue of Microorganisms (GCM) 10K type strain sequencing project: providing services to taxonomists for standard genome sequencing and annotation.</title>
        <authorList>
            <consortium name="The Broad Institute Genomics Platform"/>
            <consortium name="The Broad Institute Genome Sequencing Center for Infectious Disease"/>
            <person name="Wu L."/>
            <person name="Ma J."/>
        </authorList>
    </citation>
    <scope>NUCLEOTIDE SEQUENCE [LARGE SCALE GENOMIC DNA]</scope>
    <source>
        <strain evidence="3">CCM 8653</strain>
    </source>
</reference>
<keyword evidence="1" id="KW-0812">Transmembrane</keyword>
<dbReference type="EMBL" id="BMDG01000005">
    <property type="protein sequence ID" value="GGI07647.1"/>
    <property type="molecule type" value="Genomic_DNA"/>
</dbReference>
<evidence type="ECO:0000256" key="1">
    <source>
        <dbReference type="SAM" id="Phobius"/>
    </source>
</evidence>
<name>A0ABQ2B4I0_9MICO</name>
<evidence type="ECO:0008006" key="4">
    <source>
        <dbReference type="Google" id="ProtNLM"/>
    </source>
</evidence>
<keyword evidence="1" id="KW-0472">Membrane</keyword>
<sequence>MRSILRRLAPARWLTDGMTTLLTVLVVATVLATGLAGGVFAAFSTFVLPGLRRLAPADAAAAMVAINEDAVRPPFMTLFGAAVLVPAAAAVAGLVGGQDGAWLLVASAAVSLVGMLVVTAAANVPLNDRLAASPDAAGWAAYDRPWVRWNHVRTVCCAASCLLAVLVLVP</sequence>
<feature type="transmembrane region" description="Helical" evidence="1">
    <location>
        <begin position="151"/>
        <end position="169"/>
    </location>
</feature>
<gene>
    <name evidence="2" type="ORF">GCM10007368_17210</name>
</gene>
<dbReference type="InterPro" id="IPR013901">
    <property type="entry name" value="Anthrone_oxy"/>
</dbReference>
<evidence type="ECO:0000313" key="3">
    <source>
        <dbReference type="Proteomes" id="UP000632535"/>
    </source>
</evidence>
<proteinExistence type="predicted"/>
<comment type="caution">
    <text evidence="2">The sequence shown here is derived from an EMBL/GenBank/DDBJ whole genome shotgun (WGS) entry which is preliminary data.</text>
</comment>
<feature type="transmembrane region" description="Helical" evidence="1">
    <location>
        <begin position="102"/>
        <end position="122"/>
    </location>
</feature>
<dbReference type="Proteomes" id="UP000632535">
    <property type="component" value="Unassembled WGS sequence"/>
</dbReference>
<evidence type="ECO:0000313" key="2">
    <source>
        <dbReference type="EMBL" id="GGI07647.1"/>
    </source>
</evidence>